<feature type="region of interest" description="Disordered" evidence="1">
    <location>
        <begin position="1176"/>
        <end position="1611"/>
    </location>
</feature>
<evidence type="ECO:0000313" key="2">
    <source>
        <dbReference type="EMBL" id="CAD9992554.1"/>
    </source>
</evidence>
<feature type="region of interest" description="Disordered" evidence="1">
    <location>
        <begin position="272"/>
        <end position="328"/>
    </location>
</feature>
<feature type="region of interest" description="Disordered" evidence="1">
    <location>
        <begin position="487"/>
        <end position="683"/>
    </location>
</feature>
<feature type="region of interest" description="Disordered" evidence="1">
    <location>
        <begin position="696"/>
        <end position="760"/>
    </location>
</feature>
<feature type="compositionally biased region" description="Basic and acidic residues" evidence="1">
    <location>
        <begin position="145"/>
        <end position="167"/>
    </location>
</feature>
<name>A0A7S3DY66_9STRA</name>
<feature type="compositionally biased region" description="Polar residues" evidence="1">
    <location>
        <begin position="1063"/>
        <end position="1080"/>
    </location>
</feature>
<feature type="compositionally biased region" description="Basic and acidic residues" evidence="1">
    <location>
        <begin position="433"/>
        <end position="450"/>
    </location>
</feature>
<feature type="compositionally biased region" description="Basic and acidic residues" evidence="1">
    <location>
        <begin position="1548"/>
        <end position="1559"/>
    </location>
</feature>
<feature type="compositionally biased region" description="Polar residues" evidence="1">
    <location>
        <begin position="733"/>
        <end position="751"/>
    </location>
</feature>
<reference evidence="2" key="1">
    <citation type="submission" date="2021-01" db="EMBL/GenBank/DDBJ databases">
        <authorList>
            <person name="Corre E."/>
            <person name="Pelletier E."/>
            <person name="Niang G."/>
            <person name="Scheremetjew M."/>
            <person name="Finn R."/>
            <person name="Kale V."/>
            <person name="Holt S."/>
            <person name="Cochrane G."/>
            <person name="Meng A."/>
            <person name="Brown T."/>
            <person name="Cohen L."/>
        </authorList>
    </citation>
    <scope>NUCLEOTIDE SEQUENCE</scope>
    <source>
        <strain evidence="2">CCMP125</strain>
    </source>
</reference>
<feature type="compositionally biased region" description="Basic and acidic residues" evidence="1">
    <location>
        <begin position="1038"/>
        <end position="1054"/>
    </location>
</feature>
<feature type="compositionally biased region" description="Basic and acidic residues" evidence="1">
    <location>
        <begin position="309"/>
        <end position="325"/>
    </location>
</feature>
<accession>A0A7S3DY66</accession>
<feature type="region of interest" description="Disordered" evidence="1">
    <location>
        <begin position="1021"/>
        <end position="1117"/>
    </location>
</feature>
<feature type="region of interest" description="Disordered" evidence="1">
    <location>
        <begin position="903"/>
        <end position="923"/>
    </location>
</feature>
<feature type="region of interest" description="Disordered" evidence="1">
    <location>
        <begin position="1630"/>
        <end position="1667"/>
    </location>
</feature>
<feature type="compositionally biased region" description="Basic and acidic residues" evidence="1">
    <location>
        <begin position="554"/>
        <end position="571"/>
    </location>
</feature>
<feature type="compositionally biased region" description="Basic and acidic residues" evidence="1">
    <location>
        <begin position="1294"/>
        <end position="1317"/>
    </location>
</feature>
<feature type="compositionally biased region" description="Basic and acidic residues" evidence="1">
    <location>
        <begin position="674"/>
        <end position="683"/>
    </location>
</feature>
<feature type="compositionally biased region" description="Polar residues" evidence="1">
    <location>
        <begin position="1390"/>
        <end position="1412"/>
    </location>
</feature>
<feature type="compositionally biased region" description="Basic residues" evidence="1">
    <location>
        <begin position="1630"/>
        <end position="1642"/>
    </location>
</feature>
<evidence type="ECO:0000256" key="1">
    <source>
        <dbReference type="SAM" id="MobiDB-lite"/>
    </source>
</evidence>
<feature type="compositionally biased region" description="Basic and acidic residues" evidence="1">
    <location>
        <begin position="1081"/>
        <end position="1093"/>
    </location>
</feature>
<proteinExistence type="predicted"/>
<feature type="compositionally biased region" description="Basic and acidic residues" evidence="1">
    <location>
        <begin position="272"/>
        <end position="285"/>
    </location>
</feature>
<feature type="compositionally biased region" description="Basic residues" evidence="1">
    <location>
        <begin position="1573"/>
        <end position="1586"/>
    </location>
</feature>
<feature type="compositionally biased region" description="Basic and acidic residues" evidence="1">
    <location>
        <begin position="1209"/>
        <end position="1275"/>
    </location>
</feature>
<dbReference type="EMBL" id="HBHT01038593">
    <property type="protein sequence ID" value="CAD9992554.1"/>
    <property type="molecule type" value="Transcribed_RNA"/>
</dbReference>
<feature type="compositionally biased region" description="Basic and acidic residues" evidence="1">
    <location>
        <begin position="611"/>
        <end position="627"/>
    </location>
</feature>
<feature type="compositionally biased region" description="Polar residues" evidence="1">
    <location>
        <begin position="490"/>
        <end position="504"/>
    </location>
</feature>
<organism evidence="2">
    <name type="scientific">Entomoneis paludosa</name>
    <dbReference type="NCBI Taxonomy" id="265537"/>
    <lineage>
        <taxon>Eukaryota</taxon>
        <taxon>Sar</taxon>
        <taxon>Stramenopiles</taxon>
        <taxon>Ochrophyta</taxon>
        <taxon>Bacillariophyta</taxon>
        <taxon>Bacillariophyceae</taxon>
        <taxon>Bacillariophycidae</taxon>
        <taxon>Entomoneidaceae</taxon>
        <taxon>Entomoneis</taxon>
    </lineage>
</organism>
<feature type="region of interest" description="Disordered" evidence="1">
    <location>
        <begin position="792"/>
        <end position="820"/>
    </location>
</feature>
<gene>
    <name evidence="2" type="ORF">APAL1065_LOCUS25938</name>
</gene>
<feature type="compositionally biased region" description="Basic and acidic residues" evidence="1">
    <location>
        <begin position="513"/>
        <end position="525"/>
    </location>
</feature>
<protein>
    <submittedName>
        <fullName evidence="2">Uncharacterized protein</fullName>
    </submittedName>
</protein>
<feature type="region of interest" description="Disordered" evidence="1">
    <location>
        <begin position="117"/>
        <end position="223"/>
    </location>
</feature>
<feature type="compositionally biased region" description="Basic and acidic residues" evidence="1">
    <location>
        <begin position="117"/>
        <end position="131"/>
    </location>
</feature>
<feature type="compositionally biased region" description="Basic and acidic residues" evidence="1">
    <location>
        <begin position="591"/>
        <end position="600"/>
    </location>
</feature>
<feature type="compositionally biased region" description="Polar residues" evidence="1">
    <location>
        <begin position="529"/>
        <end position="549"/>
    </location>
</feature>
<feature type="compositionally biased region" description="Acidic residues" evidence="1">
    <location>
        <begin position="658"/>
        <end position="668"/>
    </location>
</feature>
<feature type="region of interest" description="Disordered" evidence="1">
    <location>
        <begin position="366"/>
        <end position="475"/>
    </location>
</feature>
<sequence>MWRQGKPPLHPMVRAENSNSYDPIVVEDGLEDARDDVIDLTLVESQESSSGTNQTANAAKPYPVVHDVEQIRAMTEFHSAISEDELIEVDSTTSSVAVHYTNLPMSKSPYMLNQSHAGRDERNNLRLERQPTDPPIFVEEFDDVEGARMMDKRPDPNTKNGHPDDRNTFQPEAEEGEDDVRIIASYLHSPRSLRDDPASSLSTSEDPIGLVYSGTDSLPSTTHHDQPAILEADAEPLEAKESIMQHHQNYYSVQNESLQSKTGVHHLPVVREEEQQETATEHDYGENNFITNSDYDASPKAPSAMAEQESQHDGHHSPHPDDRVVDSNPQMATEIRGLDRYGNMYRRAVAHRKQQLDKTAAETLTATHKDVKPHTSSAEPGVLSYLPSVSTTSETGMRPSLDVGEQSRENSPRTVWTRPPKITSNDLAALAVSRRDDDTDTEQSRNRGDESTTLWQKPLSRNAMSSEDNGDDETDYELRSFRNDLRFPMNQGTKASTSAVVSTKDNGDDETDYELRSFRNDDRIAASENGLNNSKRLPQKSSTNSSGATESELPETKQVAERRLKVLEKARAVLSSPKADEIKERNRKRREAAEARKAEVNSDLEYEDGQEEKTGQDEKKATEEFEPKGAYQNNDGTAQPCDPQGDSIDELVEKQIELEVDPAFEDPPESVPEGNDRKTINDDFYSKLSQSLFEDDLAQSRRGAEHNQVGTSNKLNTEESKNELVLASEQGHSDSAQDSSFPFDLASNSTEQESRDVSLPVDNLGKLQPLKGVSTQQDANVPVPLQALDIFSPEDELHPSDTTKVSPEYSSMTNGSPRPQREEIIEIHGASMSREQLADKRSFTLPRTSRRVDAVLNLSESNDGRLTGKEITTKYKNLDGNGKKSERATAFDRLRATLMELDVAENSSSSSEDNRKVTQEKSVATRRIAKPVLPIDPILSDYSQDLVYSSSNHESDYANPSQFAQPGGIKIEDEPSFQAFARLDAATRNAMAMAAETTPRHSGILKNAKEEPHVRFGLSDMQNSAGPMYGTSPSEVHATVHEPTDGESKTKDASRFTPKHLNEVQTTSRDGVSPDTASKPETSEKVSLEEPSRRRNRGHGRSSPDRLMEEDGNTLDDTESKISLISYLGSEDSDLETNFESSTVPMIVKMLDQGCAWLEGHNCGFESPSLLRESKGKAGASVSGKHGLLPHSANFSNKNLRKKAPLVSKYDRKKAADDRGNGPHNTKNDDDRLSEAEQDRAQTSETSKEENRKTEEISKIEEIRAATSNDHRDPYVVENVLDEMEDLDVENGESDFRKSRSFDRQRGTEKELLETKRALGQSKSENEPGPEIMSSEGPEQLAPPVVAKSGSVEEILEDKKYAAYYESNDTEKHGGDSDEPDATPGLPPKSDTNANHSPKSGQKSLPSESFSFANPVVESVGEEDFPETYENNDSTRNTHPDIIAVPSDAATRVDFSQPRESVAVSTNWSDHDPPLSFEGSSKNPMDLTLSIDEGIDPPEDHGSARSHRVSVDPQEVISSPSTTAEVRPSLDPSASFEKLKSGSPKPEAPSREGATEGRKRYNRKAGGPESSPRQRRSKSPQHRIPKKSLQSHSKGEESEGPSLDPEMFMNLTDEERIAALELAERLKRRAEKLKRRRRKRDKRMKDMGTQGGGTFDSREQTVVSEDQ</sequence>
<feature type="compositionally biased region" description="Acidic residues" evidence="1">
    <location>
        <begin position="1280"/>
        <end position="1293"/>
    </location>
</feature>
<feature type="compositionally biased region" description="Polar residues" evidence="1">
    <location>
        <begin position="802"/>
        <end position="817"/>
    </location>
</feature>